<dbReference type="RefSeq" id="WP_122030440.1">
    <property type="nucleotide sequence ID" value="NZ_LS483254.1"/>
</dbReference>
<keyword evidence="4" id="KW-1185">Reference proteome</keyword>
<dbReference type="Proteomes" id="UP000249818">
    <property type="component" value="Chromosome BARAN1"/>
</dbReference>
<evidence type="ECO:0000313" key="4">
    <source>
        <dbReference type="Proteomes" id="UP000249818"/>
    </source>
</evidence>
<dbReference type="SMART" id="SM00609">
    <property type="entry name" value="VIT"/>
    <property type="match status" value="1"/>
</dbReference>
<dbReference type="Gene3D" id="3.40.50.410">
    <property type="entry name" value="von Willebrand factor, type A domain"/>
    <property type="match status" value="1"/>
</dbReference>
<dbReference type="SUPFAM" id="SSF53300">
    <property type="entry name" value="vWA-like"/>
    <property type="match status" value="1"/>
</dbReference>
<name>A0A2X3KUA2_9BACT</name>
<reference evidence="4" key="1">
    <citation type="submission" date="2018-05" db="EMBL/GenBank/DDBJ databases">
        <authorList>
            <person name="Hao L."/>
        </authorList>
    </citation>
    <scope>NUCLEOTIDE SEQUENCE [LARGE SCALE GENOMIC DNA]</scope>
</reference>
<dbReference type="EMBL" id="LS483254">
    <property type="protein sequence ID" value="SQD92188.1"/>
    <property type="molecule type" value="Genomic_DNA"/>
</dbReference>
<dbReference type="InterPro" id="IPR013694">
    <property type="entry name" value="VIT"/>
</dbReference>
<feature type="domain" description="VIT" evidence="2">
    <location>
        <begin position="29"/>
        <end position="157"/>
    </location>
</feature>
<dbReference type="PANTHER" id="PTHR45737:SF6">
    <property type="entry name" value="VON WILLEBRAND FACTOR A DOMAIN-CONTAINING PROTEIN 5A"/>
    <property type="match status" value="1"/>
</dbReference>
<sequence>MRKMLGFIVALVAILAPLVPGFADGIIVPIPRPDIPGPPLRWLTIVYHHVTVTIENGVATTKVDQAFRNDGEFPVEGTYVFPLPSGAVIQEFTLWVDGEPVVGGVLPADEAREIYLSYLRQARDPALLEYIGQGAFRARIFPIEPGETRRIALEYVELLSPEGGLFRYRYPLSPERFSAKPLEEVKVEVVVKASRPVGSVYSPTHPVIVGREAPTSARALYVDKDVLPDRDFILYYSLTGEGVGLDFLAYKPDDEDGFFLVLVTPPAVRDLAPLPKDLVLVIDRSGSMEGEKMVQARDAAAFILERLTPEDRFGVVAFDHEILGLTSGLVSASAANVAAAQREVRQLTARGMTNIHESLLQAMEWLQPADRPQYVLFLTDGLPTAGKTVTDTIVRDVTAANTSRSRLFAFGVGYDVNTQLLDLLAEQNRGTTTYVVPGESLELALSSFYTKIAAPALADLALQVDGGEVSDLYPVQLPDLFYGSQLALFGRYTGSGPATIVLTGERGPEDVVLTYNVEFTAAATEASSLPRLWAARKIGHLLNLIRFKEKTEDELKPIIIELATQYGIATPYTSFLVREEERTAAYVNPLAMAVPTGPAGVGAAQATKSLAEAEAAQRADYVREVGGRVFLFVDDVWQESTYEEDTPTVNIVYLSDAYFSLLDRFPEIGPILALGEKVIFKLGTAWVRIGEGGVTELTPEVRAQFQG</sequence>
<organism evidence="3 4">
    <name type="scientific">Candidatus Bipolaricaulis anaerobius</name>
    <dbReference type="NCBI Taxonomy" id="2026885"/>
    <lineage>
        <taxon>Bacteria</taxon>
        <taxon>Candidatus Bipolaricaulota</taxon>
        <taxon>Candidatus Bipolaricaulia</taxon>
        <taxon>Candidatus Bipolaricaulales</taxon>
        <taxon>Candidatus Bipolaricaulaceae</taxon>
        <taxon>Candidatus Bipolaricaulis</taxon>
    </lineage>
</organism>
<dbReference type="InterPro" id="IPR002035">
    <property type="entry name" value="VWF_A"/>
</dbReference>
<dbReference type="InterPro" id="IPR036465">
    <property type="entry name" value="vWFA_dom_sf"/>
</dbReference>
<dbReference type="AlphaFoldDB" id="A0A2X3KUA2"/>
<dbReference type="SMART" id="SM00327">
    <property type="entry name" value="VWA"/>
    <property type="match status" value="1"/>
</dbReference>
<dbReference type="KEGG" id="bana:BARAN1_0163"/>
<proteinExistence type="predicted"/>
<evidence type="ECO:0008006" key="5">
    <source>
        <dbReference type="Google" id="ProtNLM"/>
    </source>
</evidence>
<evidence type="ECO:0000259" key="2">
    <source>
        <dbReference type="PROSITE" id="PS51468"/>
    </source>
</evidence>
<dbReference type="Pfam" id="PF08487">
    <property type="entry name" value="VIT"/>
    <property type="match status" value="1"/>
</dbReference>
<feature type="domain" description="VWFA" evidence="1">
    <location>
        <begin position="277"/>
        <end position="452"/>
    </location>
</feature>
<protein>
    <recommendedName>
        <fullName evidence="5">VWA domain-containing protein</fullName>
    </recommendedName>
</protein>
<dbReference type="OrthoDB" id="9784383at2"/>
<dbReference type="PANTHER" id="PTHR45737">
    <property type="entry name" value="VON WILLEBRAND FACTOR A DOMAIN-CONTAINING PROTEIN 5A"/>
    <property type="match status" value="1"/>
</dbReference>
<evidence type="ECO:0000259" key="1">
    <source>
        <dbReference type="PROSITE" id="PS50234"/>
    </source>
</evidence>
<gene>
    <name evidence="3" type="ORF">BARAN1_0163</name>
</gene>
<dbReference type="PROSITE" id="PS50234">
    <property type="entry name" value="VWFA"/>
    <property type="match status" value="1"/>
</dbReference>
<evidence type="ECO:0000313" key="3">
    <source>
        <dbReference type="EMBL" id="SQD92188.1"/>
    </source>
</evidence>
<dbReference type="Pfam" id="PF13768">
    <property type="entry name" value="VWA_3"/>
    <property type="match status" value="1"/>
</dbReference>
<accession>A0A2X3KUA2</accession>
<dbReference type="PROSITE" id="PS51468">
    <property type="entry name" value="VIT"/>
    <property type="match status" value="1"/>
</dbReference>